<evidence type="ECO:0000313" key="2">
    <source>
        <dbReference type="Proteomes" id="UP000002247"/>
    </source>
</evidence>
<dbReference type="KEGG" id="srt:Srot_0055"/>
<name>D6Z9M1_SEGRD</name>
<protein>
    <submittedName>
        <fullName evidence="1">Uncharacterized protein</fullName>
    </submittedName>
</protein>
<dbReference type="HOGENOM" id="CLU_173347_0_0_11"/>
<evidence type="ECO:0000313" key="1">
    <source>
        <dbReference type="EMBL" id="ADG96548.1"/>
    </source>
</evidence>
<dbReference type="AlphaFoldDB" id="D6Z9M1"/>
<accession>D6Z9M1</accession>
<proteinExistence type="predicted"/>
<gene>
    <name evidence="1" type="ordered locus">Srot_0055</name>
</gene>
<dbReference type="OrthoDB" id="4782134at2"/>
<dbReference type="RefSeq" id="WP_013137004.1">
    <property type="nucleotide sequence ID" value="NC_014168.1"/>
</dbReference>
<keyword evidence="2" id="KW-1185">Reference proteome</keyword>
<dbReference type="EMBL" id="CP001958">
    <property type="protein sequence ID" value="ADG96548.1"/>
    <property type="molecule type" value="Genomic_DNA"/>
</dbReference>
<dbReference type="Gene3D" id="1.10.287.1060">
    <property type="entry name" value="ESAT-6-like"/>
    <property type="match status" value="1"/>
</dbReference>
<dbReference type="Proteomes" id="UP000002247">
    <property type="component" value="Chromosome"/>
</dbReference>
<sequence length="106" mass="10894">MTADGAPAGAGQRIEVALEELHAGASQLHDLAQEATSKLASSDLMLETSSRALKGLKSAIEFAAYAEFETARGKSAIETITAAAENVGYAAEHYHGTDESNAASLG</sequence>
<dbReference type="STRING" id="640132.Srot_0055"/>
<organism evidence="1 2">
    <name type="scientific">Segniliparus rotundus (strain ATCC BAA-972 / CDC 1076 / CIP 108378 / DSM 44985 / JCM 13578)</name>
    <dbReference type="NCBI Taxonomy" id="640132"/>
    <lineage>
        <taxon>Bacteria</taxon>
        <taxon>Bacillati</taxon>
        <taxon>Actinomycetota</taxon>
        <taxon>Actinomycetes</taxon>
        <taxon>Mycobacteriales</taxon>
        <taxon>Segniliparaceae</taxon>
        <taxon>Segniliparus</taxon>
    </lineage>
</organism>
<reference evidence="1 2" key="1">
    <citation type="journal article" date="2010" name="Stand. Genomic Sci.">
        <title>Complete genome sequence of Segniliparus rotundus type strain (CDC 1076).</title>
        <authorList>
            <person name="Sikorski J."/>
            <person name="Lapidus A."/>
            <person name="Copeland A."/>
            <person name="Misra M."/>
            <person name="Glavina Del Rio T."/>
            <person name="Nolan M."/>
            <person name="Lucas S."/>
            <person name="Chen F."/>
            <person name="Tice H."/>
            <person name="Cheng J.F."/>
            <person name="Jando M."/>
            <person name="Schneider S."/>
            <person name="Bruce D."/>
            <person name="Goodwin L."/>
            <person name="Pitluck S."/>
            <person name="Liolios K."/>
            <person name="Mikhailova N."/>
            <person name="Pati A."/>
            <person name="Ivanova N."/>
            <person name="Mavromatis K."/>
            <person name="Chen A."/>
            <person name="Palaniappan K."/>
            <person name="Chertkov O."/>
            <person name="Land M."/>
            <person name="Hauser L."/>
            <person name="Chang Y.J."/>
            <person name="Jeffries C.D."/>
            <person name="Brettin T."/>
            <person name="Detter J.C."/>
            <person name="Han C."/>
            <person name="Rohde M."/>
            <person name="Goker M."/>
            <person name="Bristow J."/>
            <person name="Eisen J.A."/>
            <person name="Markowitz V."/>
            <person name="Hugenholtz P."/>
            <person name="Kyrpides N.C."/>
            <person name="Klenk H.P."/>
        </authorList>
    </citation>
    <scope>NUCLEOTIDE SEQUENCE [LARGE SCALE GENOMIC DNA]</scope>
    <source>
        <strain evidence="2">ATCC BAA-972 / CDC 1076 / CIP 108378 / DSM 44985 / JCM 13578</strain>
    </source>
</reference>